<evidence type="ECO:0000256" key="2">
    <source>
        <dbReference type="SAM" id="Phobius"/>
    </source>
</evidence>
<feature type="transmembrane region" description="Helical" evidence="2">
    <location>
        <begin position="12"/>
        <end position="31"/>
    </location>
</feature>
<sequence>MMALETSVLGLTLAYVLLSVLLLVAMIWLPIRRLFKIAAILAASVFYVVVFFATQGLLGWSAPVAVPDRFQVLWTRVIEPNPSRREPGAVHLWLEELDDSNLPSGVPRAYLLPYSTELARRVSAAQAEIEQGHPQGGRAQAFGSPSHQPIGTGPVDTTAPPGGDPSGGGLLDPAFLGGQSKSVDLVPLPKPVLPPKDIP</sequence>
<proteinExistence type="predicted"/>
<organism evidence="3 4">
    <name type="scientific">Inquilinus ginsengisoli</name>
    <dbReference type="NCBI Taxonomy" id="363840"/>
    <lineage>
        <taxon>Bacteria</taxon>
        <taxon>Pseudomonadati</taxon>
        <taxon>Pseudomonadota</taxon>
        <taxon>Alphaproteobacteria</taxon>
        <taxon>Rhodospirillales</taxon>
        <taxon>Rhodospirillaceae</taxon>
        <taxon>Inquilinus</taxon>
    </lineage>
</organism>
<accession>A0ABU1JNJ5</accession>
<keyword evidence="4" id="KW-1185">Reference proteome</keyword>
<gene>
    <name evidence="3" type="ORF">E9232_002404</name>
</gene>
<dbReference type="EMBL" id="JAVDPW010000004">
    <property type="protein sequence ID" value="MDR6289883.1"/>
    <property type="molecule type" value="Genomic_DNA"/>
</dbReference>
<evidence type="ECO:0000256" key="1">
    <source>
        <dbReference type="SAM" id="MobiDB-lite"/>
    </source>
</evidence>
<feature type="transmembrane region" description="Helical" evidence="2">
    <location>
        <begin position="38"/>
        <end position="60"/>
    </location>
</feature>
<dbReference type="Proteomes" id="UP001262410">
    <property type="component" value="Unassembled WGS sequence"/>
</dbReference>
<dbReference type="RefSeq" id="WP_309794227.1">
    <property type="nucleotide sequence ID" value="NZ_JAVDPW010000004.1"/>
</dbReference>
<feature type="region of interest" description="Disordered" evidence="1">
    <location>
        <begin position="126"/>
        <end position="199"/>
    </location>
</feature>
<reference evidence="3 4" key="1">
    <citation type="submission" date="2023-07" db="EMBL/GenBank/DDBJ databases">
        <title>Sorghum-associated microbial communities from plants grown in Nebraska, USA.</title>
        <authorList>
            <person name="Schachtman D."/>
        </authorList>
    </citation>
    <scope>NUCLEOTIDE SEQUENCE [LARGE SCALE GENOMIC DNA]</scope>
    <source>
        <strain evidence="3 4">584</strain>
    </source>
</reference>
<keyword evidence="2" id="KW-0812">Transmembrane</keyword>
<name>A0ABU1JNJ5_9PROT</name>
<evidence type="ECO:0000313" key="3">
    <source>
        <dbReference type="EMBL" id="MDR6289883.1"/>
    </source>
</evidence>
<feature type="compositionally biased region" description="Pro residues" evidence="1">
    <location>
        <begin position="188"/>
        <end position="199"/>
    </location>
</feature>
<protein>
    <submittedName>
        <fullName evidence="3">Uncharacterized protein</fullName>
    </submittedName>
</protein>
<keyword evidence="2" id="KW-1133">Transmembrane helix</keyword>
<evidence type="ECO:0000313" key="4">
    <source>
        <dbReference type="Proteomes" id="UP001262410"/>
    </source>
</evidence>
<keyword evidence="2" id="KW-0472">Membrane</keyword>
<comment type="caution">
    <text evidence="3">The sequence shown here is derived from an EMBL/GenBank/DDBJ whole genome shotgun (WGS) entry which is preliminary data.</text>
</comment>